<feature type="binding site" evidence="2">
    <location>
        <position position="180"/>
    </location>
    <ligand>
        <name>substrate</name>
    </ligand>
</feature>
<feature type="binding site" evidence="2">
    <location>
        <position position="21"/>
    </location>
    <ligand>
        <name>substrate</name>
    </ligand>
</feature>
<dbReference type="STRING" id="1313304.CALK_0662"/>
<evidence type="ECO:0000256" key="1">
    <source>
        <dbReference type="ARBA" id="ARBA00022679"/>
    </source>
</evidence>
<dbReference type="eggNOG" id="COG0020">
    <property type="taxonomic scope" value="Bacteria"/>
</dbReference>
<dbReference type="AlphaFoldDB" id="U7D918"/>
<dbReference type="EC" id="2.5.1.-" evidence="2"/>
<gene>
    <name evidence="3" type="ORF">CALK_0662</name>
</gene>
<comment type="function">
    <text evidence="2">Catalyzes the condensation of isopentenyl diphosphate (IPP) with allylic pyrophosphates generating different type of terpenoids.</text>
</comment>
<accession>U7D918</accession>
<dbReference type="PATRIC" id="fig|1313304.3.peg.635"/>
<dbReference type="GO" id="GO:0016094">
    <property type="term" value="P:polyprenol biosynthetic process"/>
    <property type="evidence" value="ECO:0007669"/>
    <property type="project" value="TreeGrafter"/>
</dbReference>
<evidence type="ECO:0000313" key="4">
    <source>
        <dbReference type="Proteomes" id="UP000017148"/>
    </source>
</evidence>
<dbReference type="FunFam" id="3.40.1180.10:FF:000001">
    <property type="entry name" value="(2E,6E)-farnesyl-diphosphate-specific ditrans,polycis-undecaprenyl-diphosphate synthase"/>
    <property type="match status" value="1"/>
</dbReference>
<dbReference type="InterPro" id="IPR001441">
    <property type="entry name" value="UPP_synth-like"/>
</dbReference>
<feature type="binding site" evidence="2">
    <location>
        <position position="33"/>
    </location>
    <ligand>
        <name>substrate</name>
    </ligand>
</feature>
<feature type="binding site" evidence="2">
    <location>
        <position position="65"/>
    </location>
    <ligand>
        <name>substrate</name>
    </ligand>
</feature>
<feature type="binding site" evidence="2">
    <location>
        <begin position="186"/>
        <end position="188"/>
    </location>
    <ligand>
        <name>substrate</name>
    </ligand>
</feature>
<dbReference type="InterPro" id="IPR036424">
    <property type="entry name" value="UPP_synth-like_sf"/>
</dbReference>
<protein>
    <recommendedName>
        <fullName evidence="2">Isoprenyl transferase</fullName>
        <ecNumber evidence="2">2.5.1.-</ecNumber>
    </recommendedName>
</protein>
<comment type="subunit">
    <text evidence="2">Homodimer.</text>
</comment>
<organism evidence="3 4">
    <name type="scientific">Chitinivibrio alkaliphilus ACht1</name>
    <dbReference type="NCBI Taxonomy" id="1313304"/>
    <lineage>
        <taxon>Bacteria</taxon>
        <taxon>Pseudomonadati</taxon>
        <taxon>Fibrobacterota</taxon>
        <taxon>Chitinivibrionia</taxon>
        <taxon>Chitinivibrionales</taxon>
        <taxon>Chitinivibrionaceae</taxon>
        <taxon>Chitinivibrio</taxon>
    </lineage>
</organism>
<feature type="binding site" evidence="2">
    <location>
        <position position="199"/>
    </location>
    <ligand>
        <name>Mg(2+)</name>
        <dbReference type="ChEBI" id="CHEBI:18420"/>
    </ligand>
</feature>
<proteinExistence type="inferred from homology"/>
<keyword evidence="2" id="KW-0460">Magnesium</keyword>
<dbReference type="PANTHER" id="PTHR10291">
    <property type="entry name" value="DEHYDRODOLICHYL DIPHOSPHATE SYNTHASE FAMILY MEMBER"/>
    <property type="match status" value="1"/>
</dbReference>
<name>U7D918_9BACT</name>
<dbReference type="RefSeq" id="WP_022636183.1">
    <property type="nucleotide sequence ID" value="NZ_ASJR01000004.1"/>
</dbReference>
<keyword evidence="1 2" id="KW-0808">Transferase</keyword>
<dbReference type="OrthoDB" id="4191603at2"/>
<feature type="binding site" evidence="2">
    <location>
        <position position="67"/>
    </location>
    <ligand>
        <name>substrate</name>
    </ligand>
</feature>
<dbReference type="GO" id="GO:0000287">
    <property type="term" value="F:magnesium ion binding"/>
    <property type="evidence" value="ECO:0007669"/>
    <property type="project" value="UniProtKB-UniRule"/>
</dbReference>
<keyword evidence="2" id="KW-0479">Metal-binding</keyword>
<dbReference type="CDD" id="cd00475">
    <property type="entry name" value="Cis_IPPS"/>
    <property type="match status" value="1"/>
</dbReference>
<evidence type="ECO:0000313" key="3">
    <source>
        <dbReference type="EMBL" id="ERP38884.1"/>
    </source>
</evidence>
<keyword evidence="4" id="KW-1185">Reference proteome</keyword>
<evidence type="ECO:0000256" key="2">
    <source>
        <dbReference type="HAMAP-Rule" id="MF_01139"/>
    </source>
</evidence>
<feature type="active site" evidence="2">
    <location>
        <position position="16"/>
    </location>
</feature>
<feature type="binding site" evidence="2">
    <location>
        <position position="16"/>
    </location>
    <ligand>
        <name>Mg(2+)</name>
        <dbReference type="ChEBI" id="CHEBI:18420"/>
    </ligand>
</feature>
<feature type="binding site" evidence="2">
    <location>
        <position position="29"/>
    </location>
    <ligand>
        <name>substrate</name>
    </ligand>
</feature>
<dbReference type="EMBL" id="ASJR01000004">
    <property type="protein sequence ID" value="ERP38884.1"/>
    <property type="molecule type" value="Genomic_DNA"/>
</dbReference>
<dbReference type="InterPro" id="IPR018520">
    <property type="entry name" value="UPP_synth-like_CS"/>
</dbReference>
<dbReference type="PROSITE" id="PS01066">
    <property type="entry name" value="UPP_SYNTHASE"/>
    <property type="match status" value="1"/>
</dbReference>
<reference evidence="3 4" key="1">
    <citation type="journal article" date="2013" name="Environ. Microbiol.">
        <title>Genome analysis of Chitinivibrio alkaliphilus gen. nov., sp. nov., a novel extremely haloalkaliphilic anaerobic chitinolytic bacterium from the candidate phylum Termite Group 3.</title>
        <authorList>
            <person name="Sorokin D.Y."/>
            <person name="Gumerov V.M."/>
            <person name="Rakitin A.L."/>
            <person name="Beletsky A.V."/>
            <person name="Damste J.S."/>
            <person name="Muyzer G."/>
            <person name="Mardanov A.V."/>
            <person name="Ravin N.V."/>
        </authorList>
    </citation>
    <scope>NUCLEOTIDE SEQUENCE [LARGE SCALE GENOMIC DNA]</scope>
    <source>
        <strain evidence="3 4">ACht1</strain>
    </source>
</reference>
<feature type="active site" description="Proton acceptor" evidence="2">
    <location>
        <position position="64"/>
    </location>
</feature>
<comment type="caution">
    <text evidence="3">The sequence shown here is derived from an EMBL/GenBank/DDBJ whole genome shotgun (WGS) entry which is preliminary data.</text>
</comment>
<dbReference type="Pfam" id="PF01255">
    <property type="entry name" value="Prenyltransf"/>
    <property type="match status" value="1"/>
</dbReference>
<dbReference type="HAMAP" id="MF_01139">
    <property type="entry name" value="ISPT"/>
    <property type="match status" value="1"/>
</dbReference>
<dbReference type="Proteomes" id="UP000017148">
    <property type="component" value="Unassembled WGS sequence"/>
</dbReference>
<feature type="binding site" evidence="2">
    <location>
        <begin position="61"/>
        <end position="63"/>
    </location>
    <ligand>
        <name>substrate</name>
    </ligand>
</feature>
<comment type="similarity">
    <text evidence="2">Belongs to the UPP synthase family.</text>
</comment>
<dbReference type="Gene3D" id="3.40.1180.10">
    <property type="entry name" value="Decaprenyl diphosphate synthase-like"/>
    <property type="match status" value="1"/>
</dbReference>
<comment type="cofactor">
    <cofactor evidence="2">
        <name>Mg(2+)</name>
        <dbReference type="ChEBI" id="CHEBI:18420"/>
    </cofactor>
    <text evidence="2">Binds 2 magnesium ions per subunit.</text>
</comment>
<dbReference type="GO" id="GO:0045547">
    <property type="term" value="F:ditrans,polycis-polyprenyl diphosphate synthase [(2E,6E)-farnesyl diphosphate specific] activity"/>
    <property type="evidence" value="ECO:0007669"/>
    <property type="project" value="TreeGrafter"/>
</dbReference>
<feature type="binding site" evidence="2">
    <location>
        <begin position="17"/>
        <end position="20"/>
    </location>
    <ligand>
        <name>substrate</name>
    </ligand>
</feature>
<dbReference type="NCBIfam" id="TIGR00055">
    <property type="entry name" value="uppS"/>
    <property type="match status" value="1"/>
</dbReference>
<dbReference type="PANTHER" id="PTHR10291:SF0">
    <property type="entry name" value="DEHYDRODOLICHYL DIPHOSPHATE SYNTHASE 2"/>
    <property type="match status" value="1"/>
</dbReference>
<dbReference type="NCBIfam" id="NF011405">
    <property type="entry name" value="PRK14830.1"/>
    <property type="match status" value="1"/>
</dbReference>
<sequence>MNKDVSMPRHIGIIMDGNGRWAQKRNKPRPVGHRNGVRAVRRTIDYCDHLGIKYLTLYVFSAENWKRPQNEVSLLMSLFVEMMKKELKTLAQKQAKIVFLGNKDRLPESVQKTLFEAVEKTKNNTGLVLQLALSYGGRDEIVEATKQICRDALSPEDISEELFAHYLFQPNTPDPELIIRTGGNFRISNFLLWQAAYAELYFTETLWPDFTEKELDAALNEFHLRERRFGRVRE</sequence>
<dbReference type="SUPFAM" id="SSF64005">
    <property type="entry name" value="Undecaprenyl diphosphate synthase"/>
    <property type="match status" value="1"/>
</dbReference>